<name>A0A9X1F9N0_9FLAO</name>
<evidence type="ECO:0008006" key="3">
    <source>
        <dbReference type="Google" id="ProtNLM"/>
    </source>
</evidence>
<dbReference type="Proteomes" id="UP001138894">
    <property type="component" value="Unassembled WGS sequence"/>
</dbReference>
<proteinExistence type="predicted"/>
<evidence type="ECO:0000313" key="1">
    <source>
        <dbReference type="EMBL" id="MBV7268953.1"/>
    </source>
</evidence>
<evidence type="ECO:0000313" key="2">
    <source>
        <dbReference type="Proteomes" id="UP001138894"/>
    </source>
</evidence>
<gene>
    <name evidence="1" type="ORF">KCG49_07115</name>
</gene>
<reference evidence="1" key="1">
    <citation type="submission" date="2021-04" db="EMBL/GenBank/DDBJ databases">
        <authorList>
            <person name="Pira H."/>
            <person name="Risdian C."/>
            <person name="Wink J."/>
        </authorList>
    </citation>
    <scope>NUCLEOTIDE SEQUENCE</scope>
    <source>
        <strain evidence="1">WHY3</strain>
    </source>
</reference>
<sequence>MSSIDKLTGKNLFNNYKSKINENLRVKFKKDEIIDGSATQKEWFPQIECDIFLSHSHKDIEKAKHFAGWVKNKLDLKVFIDSIIWGNVNELLKEIDNEYCYDKKKKTYSYEKRNITTSHAHMMLINAISEMMHKTECLMFFETLNSISIKKAIHETESPWIYSELFLSKILKQNNNITRKKTMLFSEQIRKSYDLNENFKITYETDTSHLIELSSMDLKNWNNLSNNVENKNSHPLDILYIMKNISND</sequence>
<protein>
    <recommendedName>
        <fullName evidence="3">TIR domain-containing protein</fullName>
    </recommendedName>
</protein>
<keyword evidence="2" id="KW-1185">Reference proteome</keyword>
<dbReference type="RefSeq" id="WP_218545492.1">
    <property type="nucleotide sequence ID" value="NZ_JAGSPD010000004.1"/>
</dbReference>
<dbReference type="AlphaFoldDB" id="A0A9X1F9N0"/>
<accession>A0A9X1F9N0</accession>
<dbReference type="EMBL" id="JAGSPD010000004">
    <property type="protein sequence ID" value="MBV7268953.1"/>
    <property type="molecule type" value="Genomic_DNA"/>
</dbReference>
<organism evidence="1 2">
    <name type="scientific">Winogradskyella luteola</name>
    <dbReference type="NCBI Taxonomy" id="2828330"/>
    <lineage>
        <taxon>Bacteria</taxon>
        <taxon>Pseudomonadati</taxon>
        <taxon>Bacteroidota</taxon>
        <taxon>Flavobacteriia</taxon>
        <taxon>Flavobacteriales</taxon>
        <taxon>Flavobacteriaceae</taxon>
        <taxon>Winogradskyella</taxon>
    </lineage>
</organism>
<comment type="caution">
    <text evidence="1">The sequence shown here is derived from an EMBL/GenBank/DDBJ whole genome shotgun (WGS) entry which is preliminary data.</text>
</comment>